<keyword evidence="2" id="KW-0805">Transcription regulation</keyword>
<dbReference type="Pfam" id="PF00126">
    <property type="entry name" value="HTH_1"/>
    <property type="match status" value="1"/>
</dbReference>
<keyword evidence="7" id="KW-1185">Reference proteome</keyword>
<comment type="similarity">
    <text evidence="1">Belongs to the LysR transcriptional regulatory family.</text>
</comment>
<feature type="domain" description="HTH lysR-type" evidence="5">
    <location>
        <begin position="1"/>
        <end position="53"/>
    </location>
</feature>
<dbReference type="SUPFAM" id="SSF53850">
    <property type="entry name" value="Periplasmic binding protein-like II"/>
    <property type="match status" value="1"/>
</dbReference>
<protein>
    <submittedName>
        <fullName evidence="6">LysR family transcriptional regulator</fullName>
    </submittedName>
</protein>
<dbReference type="InterPro" id="IPR000847">
    <property type="entry name" value="LysR_HTH_N"/>
</dbReference>
<comment type="caution">
    <text evidence="6">The sequence shown here is derived from an EMBL/GenBank/DDBJ whole genome shotgun (WGS) entry which is preliminary data.</text>
</comment>
<accession>A0A934JU46</accession>
<reference evidence="6" key="1">
    <citation type="submission" date="2020-12" db="EMBL/GenBank/DDBJ databases">
        <title>Marinomonas arctica sp. nov., a psychrotolerant bacterium isolated from the Arctic.</title>
        <authorList>
            <person name="Zhang Y."/>
        </authorList>
    </citation>
    <scope>NUCLEOTIDE SEQUENCE</scope>
    <source>
        <strain evidence="6">C1424</strain>
    </source>
</reference>
<dbReference type="Gene3D" id="1.10.10.10">
    <property type="entry name" value="Winged helix-like DNA-binding domain superfamily/Winged helix DNA-binding domain"/>
    <property type="match status" value="1"/>
</dbReference>
<sequence length="291" mass="32886">MRVFTRVYERRSFSQAAEDLNLPRSTVTDAIKQIEKHLSVRLLERTTRQVTPTLDGEAYYQRCLSLLADFEDMENYFSGLQPKGSLRVDVHGTLGRHFVLPRLPEFLAAYPDIQLYLSEGDKLVDLVSEGIDCVLRVGTPKSEYLVAKQIALLEEITVAAPGYLAQFGHPENVEELVHHQTVAFQSSSVNEPLPMEFTIGRKVVSKTLKSSMKVNSAETLVAACRLGLGIIQVPRYHIEQDLVEGRLVTLLDDYLPPSSPVHLLYPPHRSHSARVRIFTEWLQNVFSSEIQ</sequence>
<dbReference type="PANTHER" id="PTHR30537">
    <property type="entry name" value="HTH-TYPE TRANSCRIPTIONAL REGULATOR"/>
    <property type="match status" value="1"/>
</dbReference>
<dbReference type="Gene3D" id="3.40.190.290">
    <property type="match status" value="1"/>
</dbReference>
<dbReference type="GO" id="GO:0006351">
    <property type="term" value="P:DNA-templated transcription"/>
    <property type="evidence" value="ECO:0007669"/>
    <property type="project" value="TreeGrafter"/>
</dbReference>
<dbReference type="AlphaFoldDB" id="A0A934JU46"/>
<evidence type="ECO:0000256" key="1">
    <source>
        <dbReference type="ARBA" id="ARBA00009437"/>
    </source>
</evidence>
<dbReference type="InterPro" id="IPR036388">
    <property type="entry name" value="WH-like_DNA-bd_sf"/>
</dbReference>
<dbReference type="InterPro" id="IPR058163">
    <property type="entry name" value="LysR-type_TF_proteobact-type"/>
</dbReference>
<evidence type="ECO:0000259" key="5">
    <source>
        <dbReference type="PROSITE" id="PS50931"/>
    </source>
</evidence>
<dbReference type="PROSITE" id="PS50931">
    <property type="entry name" value="HTH_LYSR"/>
    <property type="match status" value="1"/>
</dbReference>
<dbReference type="InterPro" id="IPR005119">
    <property type="entry name" value="LysR_subst-bd"/>
</dbReference>
<dbReference type="CDD" id="cd08472">
    <property type="entry name" value="PBP2_CrgA_like_3"/>
    <property type="match status" value="1"/>
</dbReference>
<evidence type="ECO:0000256" key="3">
    <source>
        <dbReference type="ARBA" id="ARBA00023125"/>
    </source>
</evidence>
<dbReference type="Proteomes" id="UP000628710">
    <property type="component" value="Unassembled WGS sequence"/>
</dbReference>
<evidence type="ECO:0000256" key="4">
    <source>
        <dbReference type="ARBA" id="ARBA00023163"/>
    </source>
</evidence>
<dbReference type="RefSeq" id="WP_199467246.1">
    <property type="nucleotide sequence ID" value="NZ_JAEMNX010000003.1"/>
</dbReference>
<proteinExistence type="inferred from homology"/>
<gene>
    <name evidence="6" type="ORF">I8J31_05260</name>
</gene>
<organism evidence="6 7">
    <name type="scientific">Marinomonas transparens</name>
    <dbReference type="NCBI Taxonomy" id="2795388"/>
    <lineage>
        <taxon>Bacteria</taxon>
        <taxon>Pseudomonadati</taxon>
        <taxon>Pseudomonadota</taxon>
        <taxon>Gammaproteobacteria</taxon>
        <taxon>Oceanospirillales</taxon>
        <taxon>Oceanospirillaceae</taxon>
        <taxon>Marinomonas</taxon>
    </lineage>
</organism>
<name>A0A934JU46_9GAMM</name>
<evidence type="ECO:0000313" key="7">
    <source>
        <dbReference type="Proteomes" id="UP000628710"/>
    </source>
</evidence>
<dbReference type="Pfam" id="PF03466">
    <property type="entry name" value="LysR_substrate"/>
    <property type="match status" value="1"/>
</dbReference>
<dbReference type="FunFam" id="1.10.10.10:FF:000001">
    <property type="entry name" value="LysR family transcriptional regulator"/>
    <property type="match status" value="1"/>
</dbReference>
<dbReference type="SUPFAM" id="SSF46785">
    <property type="entry name" value="Winged helix' DNA-binding domain"/>
    <property type="match status" value="1"/>
</dbReference>
<dbReference type="PANTHER" id="PTHR30537:SF72">
    <property type="entry name" value="LYSR FAMILY TRANSCRIPTIONAL REGULATOR"/>
    <property type="match status" value="1"/>
</dbReference>
<evidence type="ECO:0000313" key="6">
    <source>
        <dbReference type="EMBL" id="MBJ7537087.1"/>
    </source>
</evidence>
<dbReference type="GO" id="GO:0043565">
    <property type="term" value="F:sequence-specific DNA binding"/>
    <property type="evidence" value="ECO:0007669"/>
    <property type="project" value="TreeGrafter"/>
</dbReference>
<keyword evidence="4" id="KW-0804">Transcription</keyword>
<dbReference type="InterPro" id="IPR036390">
    <property type="entry name" value="WH_DNA-bd_sf"/>
</dbReference>
<dbReference type="GO" id="GO:0003700">
    <property type="term" value="F:DNA-binding transcription factor activity"/>
    <property type="evidence" value="ECO:0007669"/>
    <property type="project" value="InterPro"/>
</dbReference>
<evidence type="ECO:0000256" key="2">
    <source>
        <dbReference type="ARBA" id="ARBA00023015"/>
    </source>
</evidence>
<keyword evidence="3" id="KW-0238">DNA-binding</keyword>
<dbReference type="EMBL" id="JAEMNX010000003">
    <property type="protein sequence ID" value="MBJ7537087.1"/>
    <property type="molecule type" value="Genomic_DNA"/>
</dbReference>